<feature type="region of interest" description="Disordered" evidence="1">
    <location>
        <begin position="1164"/>
        <end position="1199"/>
    </location>
</feature>
<feature type="compositionally biased region" description="Pro residues" evidence="1">
    <location>
        <begin position="177"/>
        <end position="188"/>
    </location>
</feature>
<dbReference type="VEuPathDB" id="VectorBase:ACHR000205"/>
<reference evidence="4" key="1">
    <citation type="submission" date="2013-03" db="EMBL/GenBank/DDBJ databases">
        <title>The Genome Sequence of Anopheles christyi ACHKN1017.</title>
        <authorList>
            <consortium name="The Broad Institute Genomics Platform"/>
            <person name="Neafsey D.E."/>
            <person name="Besansky N."/>
            <person name="Walker B."/>
            <person name="Young S.K."/>
            <person name="Zeng Q."/>
            <person name="Gargeya S."/>
            <person name="Fitzgerald M."/>
            <person name="Haas B."/>
            <person name="Abouelleil A."/>
            <person name="Allen A.W."/>
            <person name="Alvarado L."/>
            <person name="Arachchi H.M."/>
            <person name="Berlin A.M."/>
            <person name="Chapman S.B."/>
            <person name="Gainer-Dewar J."/>
            <person name="Goldberg J."/>
            <person name="Griggs A."/>
            <person name="Gujja S."/>
            <person name="Hansen M."/>
            <person name="Howarth C."/>
            <person name="Imamovic A."/>
            <person name="Ireland A."/>
            <person name="Larimer J."/>
            <person name="McCowan C."/>
            <person name="Murphy C."/>
            <person name="Pearson M."/>
            <person name="Poon T.W."/>
            <person name="Priest M."/>
            <person name="Roberts A."/>
            <person name="Saif S."/>
            <person name="Shea T."/>
            <person name="Sisk P."/>
            <person name="Sykes S."/>
            <person name="Wortman J."/>
            <person name="Nusbaum C."/>
            <person name="Birren B."/>
        </authorList>
    </citation>
    <scope>NUCLEOTIDE SEQUENCE [LARGE SCALE GENOMIC DNA]</scope>
    <source>
        <strain evidence="4">ACHKN1017</strain>
    </source>
</reference>
<dbReference type="PANTHER" id="PTHR16112">
    <property type="entry name" value="METHYL-CPG BINDING PROTEIN, DROSOPHILA"/>
    <property type="match status" value="1"/>
</dbReference>
<dbReference type="GO" id="GO:0003677">
    <property type="term" value="F:DNA binding"/>
    <property type="evidence" value="ECO:0007669"/>
    <property type="project" value="InterPro"/>
</dbReference>
<dbReference type="GO" id="GO:0010369">
    <property type="term" value="C:chromocenter"/>
    <property type="evidence" value="ECO:0007669"/>
    <property type="project" value="TreeGrafter"/>
</dbReference>
<dbReference type="Pfam" id="PF00855">
    <property type="entry name" value="PWWP"/>
    <property type="match status" value="1"/>
</dbReference>
<evidence type="ECO:0000313" key="4">
    <source>
        <dbReference type="Proteomes" id="UP000075881"/>
    </source>
</evidence>
<dbReference type="InterPro" id="IPR001739">
    <property type="entry name" value="Methyl_CpG_DNA-bd"/>
</dbReference>
<feature type="domain" description="PWWP" evidence="2">
    <location>
        <begin position="1338"/>
        <end position="1416"/>
    </location>
</feature>
<dbReference type="SMART" id="SM00391">
    <property type="entry name" value="MBD"/>
    <property type="match status" value="1"/>
</dbReference>
<sequence>MAAAQPDNGSKQDDTVAIQPLQRPKPPHQHYSVAAAPPSPVVPLSPSVVHRYPTILLNARKQVPRPAAPPVVRRLAPAVPRRQLPSNGSGTPVLISADSLRRTVYASLPAVSYHSTGHSNGLTSTIVSFAGKQQRHASTASELVSVVRPTLPPPATIYKLVSAGGTTTGRKRMPQLAPKPPPPPPPPSSQGDQLASLVQQASPPLVSKNEQKPTVASLRQRRPATAGTVQYNNAHGWRRILRNKVIVYVRITFVGKNMRLSNYLLSFNSPSNIVLHNYEQVKEYLLSSGTCKCGLPCPFNPERFFQFDAQIPNQTLAPKNRHVLCSHLQQATEGRSKRLHAESDSTTRPVTNTTTTTTTTTTSAVLLKTPPWRKNVPVATSSPQAATTPVTETSILRFSKPLGDIPSFTSTLPDAKGARDTSPEQKKKPTFKDDPTGYLNQQTAILHSSISFLHSPDRRSPLGGDGLSPKPGSELTVSCASPPKDDRSPVRNRQRTLQAKITSLSGVVKYEAKASPPVVTSPAKSLTGSVGSTKSATKAPLPIARLAADRSGRMAYYVKANAARPSPPAGDQCSLAKVAKLTVGTGSEPNTTAGTITTNATMTTTTALARTVTTPATATMYVPTRSSPHVINAGGAQIVVIDGLQHTAGGAEMGGGRVRIGGFQTTTTIPARPQIVPTVPLKPTVVNYNLSRLPNGTTTGTSSQIAQPTATSTGAMLLNGTNIIHLSNGLAPSTFHGAGLLTTHHDVSGSPNASTASGKPNALTTLPNGTLGLATGSTVVLNPTTSIRFANSTNFTAPGSGFPTVTVASNTYHYSPCPPGGETTVSLDVTGARKLNGRALKPLNGTTLGSGAPSTAAGGLTGGLVLPTTLNTQPQTATFQQQLQPGPYVQIASPYGGLQNMQLASSLSGITVVPVSKSTSLVPQQQHHHQPQPYGMLGQTQTILLPAGSMVMASDATSATLLQIQNMATCAGSASLLAGQTGLVLRHPKPSPSATGFLSTVGQQSYLIGAGGGATARTPTITQRHLGAAGNSSGSNSNSITTTTSSLSGSALFTSGGGLQLGATIQQQLPQPLTTTTPAKLIEASSHTVLLHPNGTKTSLEGGERETKPATEGAAPKVTNGSDSKPTPVYHSSEKSMSVSCSENDVTGMTLTLKGPLLATAAYEQQKKQPWPETFKQQQQPQHPGKSRKNSRIVLDSPNRTGRTVSLLPTASGGCGRVGSVGLVRRALPPVQAVSNKHSERVQLAIIPPPPSTPTEGPTCRPTDVLAERSYDITPLSECASVTVKRSQSEPVEDDEEDGDDNEDDEDDDDDDGGSDCKPEIQQAPSPSVRPGQRQFRVGDLVWGAVRGFPAWPGKVLPMPPSKVVSLDDPCTLSPSSVDAVPDCTDHEHVWVRWFGTGRINAERVEIGTLQSLSEGLEIHHRAQKDARKSRKLNAQLEQAIQQAMQELDHAAQASSGFGRRGSTLGKQRRPRQQRHQRRQVVGKRHRTVNGNSTTNSTAAAPSNTSSNSNSNMCNRKAGSVRYLRGNKFKAKS</sequence>
<dbReference type="PROSITE" id="PS50812">
    <property type="entry name" value="PWWP"/>
    <property type="match status" value="1"/>
</dbReference>
<dbReference type="GO" id="GO:0003682">
    <property type="term" value="F:chromatin binding"/>
    <property type="evidence" value="ECO:0007669"/>
    <property type="project" value="TreeGrafter"/>
</dbReference>
<reference evidence="3" key="2">
    <citation type="submission" date="2020-05" db="UniProtKB">
        <authorList>
            <consortium name="EnsemblMetazoa"/>
        </authorList>
    </citation>
    <scope>IDENTIFICATION</scope>
    <source>
        <strain evidence="3">ACHKN1017</strain>
    </source>
</reference>
<keyword evidence="4" id="KW-1185">Reference proteome</keyword>
<feature type="compositionally biased region" description="Low complexity" evidence="1">
    <location>
        <begin position="346"/>
        <end position="361"/>
    </location>
</feature>
<accession>A0A182JNX1</accession>
<evidence type="ECO:0000256" key="1">
    <source>
        <dbReference type="SAM" id="MobiDB-lite"/>
    </source>
</evidence>
<feature type="compositionally biased region" description="Basic and acidic residues" evidence="1">
    <location>
        <begin position="334"/>
        <end position="345"/>
    </location>
</feature>
<dbReference type="Gene3D" id="2.30.30.140">
    <property type="match status" value="1"/>
</dbReference>
<dbReference type="GO" id="GO:0005634">
    <property type="term" value="C:nucleus"/>
    <property type="evidence" value="ECO:0007669"/>
    <property type="project" value="TreeGrafter"/>
</dbReference>
<name>A0A182JNX1_9DIPT</name>
<feature type="region of interest" description="Disordered" evidence="1">
    <location>
        <begin position="1280"/>
        <end position="1334"/>
    </location>
</feature>
<evidence type="ECO:0000259" key="2">
    <source>
        <dbReference type="PROSITE" id="PS50812"/>
    </source>
</evidence>
<dbReference type="EnsemblMetazoa" id="ACHR000205-RA">
    <property type="protein sequence ID" value="ACHR000205-PA"/>
    <property type="gene ID" value="ACHR000205"/>
</dbReference>
<dbReference type="FunFam" id="2.30.30.140:FF:000107">
    <property type="entry name" value="Six-banded, isoform H"/>
    <property type="match status" value="1"/>
</dbReference>
<proteinExistence type="predicted"/>
<feature type="region of interest" description="Disordered" evidence="1">
    <location>
        <begin position="1092"/>
        <end position="1136"/>
    </location>
</feature>
<dbReference type="Proteomes" id="UP000075881">
    <property type="component" value="Unassembled WGS sequence"/>
</dbReference>
<dbReference type="STRING" id="43041.A0A182JNX1"/>
<feature type="region of interest" description="Disordered" evidence="1">
    <location>
        <begin position="1"/>
        <end position="40"/>
    </location>
</feature>
<feature type="region of interest" description="Disordered" evidence="1">
    <location>
        <begin position="165"/>
        <end position="194"/>
    </location>
</feature>
<dbReference type="PANTHER" id="PTHR16112:SF16">
    <property type="entry name" value="SIX-BANDED, ISOFORM H"/>
    <property type="match status" value="1"/>
</dbReference>
<protein>
    <recommendedName>
        <fullName evidence="2">PWWP domain-containing protein</fullName>
    </recommendedName>
</protein>
<feature type="region of interest" description="Disordered" evidence="1">
    <location>
        <begin position="334"/>
        <end position="361"/>
    </location>
</feature>
<feature type="compositionally biased region" description="Acidic residues" evidence="1">
    <location>
        <begin position="1291"/>
        <end position="1314"/>
    </location>
</feature>
<dbReference type="InterPro" id="IPR000313">
    <property type="entry name" value="PWWP_dom"/>
</dbReference>
<organism evidence="3 4">
    <name type="scientific">Anopheles christyi</name>
    <dbReference type="NCBI Taxonomy" id="43041"/>
    <lineage>
        <taxon>Eukaryota</taxon>
        <taxon>Metazoa</taxon>
        <taxon>Ecdysozoa</taxon>
        <taxon>Arthropoda</taxon>
        <taxon>Hexapoda</taxon>
        <taxon>Insecta</taxon>
        <taxon>Pterygota</taxon>
        <taxon>Neoptera</taxon>
        <taxon>Endopterygota</taxon>
        <taxon>Diptera</taxon>
        <taxon>Nematocera</taxon>
        <taxon>Culicoidea</taxon>
        <taxon>Culicidae</taxon>
        <taxon>Anophelinae</taxon>
        <taxon>Anopheles</taxon>
    </lineage>
</organism>
<feature type="region of interest" description="Disordered" evidence="1">
    <location>
        <begin position="1451"/>
        <end position="1533"/>
    </location>
</feature>
<feature type="region of interest" description="Disordered" evidence="1">
    <location>
        <begin position="1025"/>
        <end position="1045"/>
    </location>
</feature>
<dbReference type="CDD" id="cd20141">
    <property type="entry name" value="PWWP_MBD5"/>
    <property type="match status" value="1"/>
</dbReference>
<feature type="compositionally biased region" description="Basic residues" evidence="1">
    <location>
        <begin position="1467"/>
        <end position="1488"/>
    </location>
</feature>
<feature type="region of interest" description="Disordered" evidence="1">
    <location>
        <begin position="513"/>
        <end position="535"/>
    </location>
</feature>
<feature type="compositionally biased region" description="Low complexity" evidence="1">
    <location>
        <begin position="1490"/>
        <end position="1512"/>
    </location>
</feature>
<feature type="compositionally biased region" description="Polar residues" evidence="1">
    <location>
        <begin position="522"/>
        <end position="535"/>
    </location>
</feature>
<feature type="compositionally biased region" description="Basic and acidic residues" evidence="1">
    <location>
        <begin position="416"/>
        <end position="435"/>
    </location>
</feature>
<evidence type="ECO:0000313" key="3">
    <source>
        <dbReference type="EnsemblMetazoa" id="ACHR000205-PA"/>
    </source>
</evidence>
<feature type="region of interest" description="Disordered" evidence="1">
    <location>
        <begin position="454"/>
        <end position="495"/>
    </location>
</feature>
<dbReference type="SUPFAM" id="SSF63748">
    <property type="entry name" value="Tudor/PWWP/MBT"/>
    <property type="match status" value="1"/>
</dbReference>
<feature type="region of interest" description="Disordered" evidence="1">
    <location>
        <begin position="402"/>
        <end position="437"/>
    </location>
</feature>